<feature type="compositionally biased region" description="Low complexity" evidence="2">
    <location>
        <begin position="573"/>
        <end position="586"/>
    </location>
</feature>
<feature type="compositionally biased region" description="Acidic residues" evidence="2">
    <location>
        <begin position="464"/>
        <end position="477"/>
    </location>
</feature>
<feature type="coiled-coil region" evidence="1">
    <location>
        <begin position="168"/>
        <end position="200"/>
    </location>
</feature>
<feature type="region of interest" description="Disordered" evidence="2">
    <location>
        <begin position="306"/>
        <end position="339"/>
    </location>
</feature>
<evidence type="ECO:0008006" key="6">
    <source>
        <dbReference type="Google" id="ProtNLM"/>
    </source>
</evidence>
<dbReference type="InterPro" id="IPR038440">
    <property type="entry name" value="FimV_C_sf"/>
</dbReference>
<evidence type="ECO:0000256" key="3">
    <source>
        <dbReference type="SAM" id="Phobius"/>
    </source>
</evidence>
<dbReference type="NCBIfam" id="TIGR03504">
    <property type="entry name" value="FimV_Cterm"/>
    <property type="match status" value="1"/>
</dbReference>
<protein>
    <recommendedName>
        <fullName evidence="6">Pilus assembly protein FimV</fullName>
    </recommendedName>
</protein>
<feature type="region of interest" description="Disordered" evidence="2">
    <location>
        <begin position="83"/>
        <end position="103"/>
    </location>
</feature>
<accession>A0ABU8CCX3</accession>
<keyword evidence="3" id="KW-0812">Transmembrane</keyword>
<reference evidence="4 5" key="1">
    <citation type="journal article" date="2023" name="Ecotoxicol. Environ. Saf.">
        <title>Mercury remediation potential of mercury-resistant strain Rheinheimera metallidurans sp. nov. isolated from a municipal waste dumping site.</title>
        <authorList>
            <person name="Yadav V."/>
            <person name="Manjhi A."/>
            <person name="Vadakedath N."/>
        </authorList>
    </citation>
    <scope>NUCLEOTIDE SEQUENCE [LARGE SCALE GENOMIC DNA]</scope>
    <source>
        <strain evidence="4 5">E-49</strain>
    </source>
</reference>
<keyword evidence="5" id="KW-1185">Reference proteome</keyword>
<feature type="compositionally biased region" description="Acidic residues" evidence="2">
    <location>
        <begin position="325"/>
        <end position="339"/>
    </location>
</feature>
<evidence type="ECO:0000256" key="1">
    <source>
        <dbReference type="SAM" id="Coils"/>
    </source>
</evidence>
<dbReference type="NCBIfam" id="TIGR03505">
    <property type="entry name" value="FimV_core"/>
    <property type="match status" value="1"/>
</dbReference>
<dbReference type="EMBL" id="JALAAR010000023">
    <property type="protein sequence ID" value="MEH8019298.1"/>
    <property type="molecule type" value="Genomic_DNA"/>
</dbReference>
<dbReference type="Gene3D" id="1.20.58.2200">
    <property type="match status" value="1"/>
</dbReference>
<dbReference type="InterPro" id="IPR020012">
    <property type="entry name" value="LysM_FimV"/>
</dbReference>
<feature type="region of interest" description="Disordered" evidence="2">
    <location>
        <begin position="244"/>
        <end position="267"/>
    </location>
</feature>
<feature type="region of interest" description="Disordered" evidence="2">
    <location>
        <begin position="464"/>
        <end position="613"/>
    </location>
</feature>
<proteinExistence type="predicted"/>
<organism evidence="4 5">
    <name type="scientific">Rheinheimera muenzenbergensis</name>
    <dbReference type="NCBI Taxonomy" id="1193628"/>
    <lineage>
        <taxon>Bacteria</taxon>
        <taxon>Pseudomonadati</taxon>
        <taxon>Pseudomonadota</taxon>
        <taxon>Gammaproteobacteria</taxon>
        <taxon>Chromatiales</taxon>
        <taxon>Chromatiaceae</taxon>
        <taxon>Rheinheimera</taxon>
    </lineage>
</organism>
<sequence>MAPSDTLWRVAERIRPQPDISLYQVMYALYLKNPTAFLDNNLNHLRPGAVLLLPTANEMRQVDLALARQKSEQDDVRWAERQKIATDQPAADKAGSGQLTKSSTTAQWRAELDQLSQQQRQDLDSLRSQFADSMQLVETMVGENLQLKTSLGRVQHELELLKAQLGEDSEIQQQLRQLLQQQQQLLQEKAEQQAKEAESSWSNWLTHPLMWILAACIPALLVLLGVLFWVKKRGKHTEQVVNAATTEPAANPSYQSPLPPLDDNDDVDESLFEIDDALLEDAFTDTPAAEPQALHDDLLEFDDALSFDDDDSLLPPDSTPLQADTTDDASTDEFDPENILSDDDLSALLAAADDDDDVIELADDSLQQDDLNSIAEQDDELLATADDELLPEADEELLAATDELLPEADDELQIEADDDLLSEVGAEQLTETVDDLMAGADDDLLAAADDDSSFDIDELIEEIDLDQPDVLEPDEPSQAEQLSAALNQTLTTDTTPAAEPAVQTEPAAQTADDIIAETEQLASESEQYNPDRTELDDFAESLAGELTQSEPEQPEADSEINPDTELADNETMLSAELSELLEQASEFMPQVDSDATEAAADTAPTDNDTALLPDDDILLLDDIGAEVDDDKTLTALDLTSSEDDSVPRISEASLSVENPSKMLDQYPELELTDDELLSEVSADMLLDELTDVSADDETDSVPELELDPVPEAQFDTLMSELEAMADNLEQAEHNSSAQQANAELLAELEQHTEPGHNFGDDDFVEIDSLLAGAGSYQDDAQRFDSLNVNVGLEDYADIIGEHEQRDVDTEDNGYSAKLDLVRAYIEMDDSESAELILDEILASDAPEHVKTEAQRLRS</sequence>
<keyword evidence="3" id="KW-0472">Membrane</keyword>
<evidence type="ECO:0000313" key="5">
    <source>
        <dbReference type="Proteomes" id="UP001375382"/>
    </source>
</evidence>
<evidence type="ECO:0000313" key="4">
    <source>
        <dbReference type="EMBL" id="MEH8019298.1"/>
    </source>
</evidence>
<feature type="compositionally biased region" description="Acidic residues" evidence="2">
    <location>
        <begin position="552"/>
        <end position="568"/>
    </location>
</feature>
<feature type="compositionally biased region" description="Low complexity" evidence="2">
    <location>
        <begin position="596"/>
        <end position="612"/>
    </location>
</feature>
<feature type="transmembrane region" description="Helical" evidence="3">
    <location>
        <begin position="209"/>
        <end position="230"/>
    </location>
</feature>
<keyword evidence="1" id="KW-0175">Coiled coil</keyword>
<dbReference type="RefSeq" id="WP_335737695.1">
    <property type="nucleotide sequence ID" value="NZ_JALAAR010000023.1"/>
</dbReference>
<dbReference type="Proteomes" id="UP001375382">
    <property type="component" value="Unassembled WGS sequence"/>
</dbReference>
<feature type="coiled-coil region" evidence="1">
    <location>
        <begin position="714"/>
        <end position="741"/>
    </location>
</feature>
<name>A0ABU8CCX3_9GAMM</name>
<feature type="compositionally biased region" description="Polar residues" evidence="2">
    <location>
        <begin position="478"/>
        <end position="495"/>
    </location>
</feature>
<keyword evidence="3" id="KW-1133">Transmembrane helix</keyword>
<evidence type="ECO:0000256" key="2">
    <source>
        <dbReference type="SAM" id="MobiDB-lite"/>
    </source>
</evidence>
<gene>
    <name evidence="4" type="ORF">MN202_18845</name>
</gene>
<dbReference type="InterPro" id="IPR020011">
    <property type="entry name" value="FimV_C"/>
</dbReference>
<comment type="caution">
    <text evidence="4">The sequence shown here is derived from an EMBL/GenBank/DDBJ whole genome shotgun (WGS) entry which is preliminary data.</text>
</comment>